<keyword evidence="2" id="KW-1185">Reference proteome</keyword>
<dbReference type="Gene3D" id="1.20.1440.30">
    <property type="entry name" value="Biosynthetic Protein domain"/>
    <property type="match status" value="1"/>
</dbReference>
<dbReference type="EMBL" id="NRRV01000059">
    <property type="protein sequence ID" value="MBK1632830.1"/>
    <property type="molecule type" value="Genomic_DNA"/>
</dbReference>
<proteinExistence type="predicted"/>
<organism evidence="1 2">
    <name type="scientific">Thiohalocapsa halophila</name>
    <dbReference type="NCBI Taxonomy" id="69359"/>
    <lineage>
        <taxon>Bacteria</taxon>
        <taxon>Pseudomonadati</taxon>
        <taxon>Pseudomonadota</taxon>
        <taxon>Gammaproteobacteria</taxon>
        <taxon>Chromatiales</taxon>
        <taxon>Chromatiaceae</taxon>
        <taxon>Thiohalocapsa</taxon>
    </lineage>
</organism>
<name>A0ABS1CLQ8_9GAMM</name>
<comment type="caution">
    <text evidence="1">The sequence shown here is derived from an EMBL/GenBank/DDBJ whole genome shotgun (WGS) entry which is preliminary data.</text>
</comment>
<dbReference type="Pfam" id="PF05139">
    <property type="entry name" value="Erythro_esteras"/>
    <property type="match status" value="1"/>
</dbReference>
<dbReference type="PANTHER" id="PTHR31299">
    <property type="entry name" value="ESTERASE, PUTATIVE (AFU_ORTHOLOGUE AFUA_1G05850)-RELATED"/>
    <property type="match status" value="1"/>
</dbReference>
<evidence type="ECO:0000313" key="2">
    <source>
        <dbReference type="Proteomes" id="UP000748752"/>
    </source>
</evidence>
<dbReference type="SUPFAM" id="SSF159501">
    <property type="entry name" value="EreA/ChaN-like"/>
    <property type="match status" value="1"/>
</dbReference>
<protein>
    <submittedName>
        <fullName evidence="1">Carboxylic ester hydrolase</fullName>
    </submittedName>
</protein>
<dbReference type="PIRSF" id="PIRSF036794">
    <property type="entry name" value="UCP_erythr_ester"/>
    <property type="match status" value="1"/>
</dbReference>
<dbReference type="Gene3D" id="3.30.1870.10">
    <property type="entry name" value="EreA-like, domain 2"/>
    <property type="match status" value="1"/>
</dbReference>
<dbReference type="InterPro" id="IPR007815">
    <property type="entry name" value="Emycin_Estase"/>
</dbReference>
<dbReference type="Proteomes" id="UP000748752">
    <property type="component" value="Unassembled WGS sequence"/>
</dbReference>
<dbReference type="InterPro" id="IPR014622">
    <property type="entry name" value="UCP036794_erythomycin"/>
</dbReference>
<reference evidence="1 2" key="1">
    <citation type="journal article" date="2020" name="Microorganisms">
        <title>Osmotic Adaptation and Compatible Solute Biosynthesis of Phototrophic Bacteria as Revealed from Genome Analyses.</title>
        <authorList>
            <person name="Imhoff J.F."/>
            <person name="Rahn T."/>
            <person name="Kunzel S."/>
            <person name="Keller A."/>
            <person name="Neulinger S.C."/>
        </authorList>
    </citation>
    <scope>NUCLEOTIDE SEQUENCE [LARGE SCALE GENOMIC DNA]</scope>
    <source>
        <strain evidence="1 2">DSM 6210</strain>
    </source>
</reference>
<accession>A0ABS1CLQ8</accession>
<dbReference type="Gene3D" id="3.40.1660.10">
    <property type="entry name" value="EreA-like (biosynthetic domain)"/>
    <property type="match status" value="1"/>
</dbReference>
<dbReference type="CDD" id="cd14728">
    <property type="entry name" value="Ere-like"/>
    <property type="match status" value="1"/>
</dbReference>
<dbReference type="GO" id="GO:0016787">
    <property type="term" value="F:hydrolase activity"/>
    <property type="evidence" value="ECO:0007669"/>
    <property type="project" value="UniProtKB-KW"/>
</dbReference>
<dbReference type="InterPro" id="IPR052036">
    <property type="entry name" value="Hydrolase/PRTase-associated"/>
</dbReference>
<keyword evidence="1" id="KW-0378">Hydrolase</keyword>
<gene>
    <name evidence="1" type="ORF">CKO31_19170</name>
</gene>
<dbReference type="PANTHER" id="PTHR31299:SF0">
    <property type="entry name" value="ESTERASE, PUTATIVE (AFU_ORTHOLOGUE AFUA_1G05850)-RELATED"/>
    <property type="match status" value="1"/>
</dbReference>
<sequence length="466" mass="52634">MPRRSPSLRARDAGRGLAALWSIHHCQREHTMPDPIAQRIQAAAEPVTAPETADLDALIERLGSARVVLLGEATHGTSEFYRMRARITRELIERHGFDFVAVEADWPDAQRIDAHVRHLELPRPEWQAFARFPTWMWRNEEVRAFVDWLREHNAEVDDPSARVGVHGLDLYSMYNSMAAVLDYLDDVDPETADLARQRYGCLTPWGQEPADYGLAVVTGRWRSCEPEAVDMLNELLAKRLDYQRHDGLRFLDAAQNARVVADAEHYYRAMYYGRAESWNLRDRHMFATLQSLLAHRDNSKAVVWEHNSHIGNAAATSMGAHGETNVGELARKTFGNAAVLVGFGTDHGEVAAADDWDGPMHVKRVRPALPDSYEALCHAAEPDAFVLPLRADTEAREALRQSLAPPRLERAIGVIYRPETERQSHWLYASLPAQFDEYIWIDRTSAVSPLPAEPEPGLPDTYPFGL</sequence>
<evidence type="ECO:0000313" key="1">
    <source>
        <dbReference type="EMBL" id="MBK1632830.1"/>
    </source>
</evidence>